<evidence type="ECO:0000256" key="9">
    <source>
        <dbReference type="ARBA" id="ARBA00049580"/>
    </source>
</evidence>
<sequence>MSAVAKTSKYTYRRLEDEERRRSLLEASLHQVEIDLESVRVQLEEESEARLDLERQLVKSNGEVQHWRSKFEAEAAARAEEIEEIRRKYSIRIQEQEEQIETLIAKISNVEKQKSRLQSEVEVLIIDLEKANGTARELQKRTEQLERINIEIKSRLEETVQLYETSQRDLRNKQTELQRVSHELDKTREQKDALGRENKKLADDLHETRANLTELNRRLHELEIELRRLENEREELTAAYKEAEAGRKAEEQRAMRLTAELGQFRHEAERRLQEKEEEIEAIRKQTSIEIEQLNARVVEAETKLKSEVARIKKKLQIQITELELSLDVANKTNIDLQKTIKKQSLQLTEIQTHYDEVQRQLQVTLDQYGVAQRRIQSLTGEVEEIRGNYEQALRAKRTVEQAFEEAQTRINELTVINVNLSSSKAKIEQELAAVAADYDEITKELRVADERYQRVQTELKHTVEHLHEEQERIVKIEAVKKSLEIEVKNISVRLEEVEANAIVGGKRIISKLEARIKDMELELDEEKRRHAETIKILRKKERQVKEVMIQCEEDQKNIALLQDSLEKTSQKVNIYKRQLQEQEGVSQQSVTRVRRFQRELEAAEDRADVAESNLSLIRAKHRTFVTTSTVPGSQVYLVQESRALSTE</sequence>
<evidence type="ECO:0000256" key="6">
    <source>
        <dbReference type="ARBA" id="ARBA00023123"/>
    </source>
</evidence>
<evidence type="ECO:0000256" key="1">
    <source>
        <dbReference type="ARBA" id="ARBA00004657"/>
    </source>
</evidence>
<reference evidence="12" key="1">
    <citation type="submission" date="2021-12" db="EMBL/GenBank/DDBJ databases">
        <authorList>
            <person name="King R."/>
        </authorList>
    </citation>
    <scope>NUCLEOTIDE SEQUENCE</scope>
</reference>
<keyword evidence="5 10" id="KW-0175">Coiled coil</keyword>
<dbReference type="SUPFAM" id="SSF57997">
    <property type="entry name" value="Tropomyosin"/>
    <property type="match status" value="1"/>
</dbReference>
<dbReference type="PANTHER" id="PTHR46349">
    <property type="entry name" value="CINGULIN-LIKE PROTEIN 1-RELATED"/>
    <property type="match status" value="1"/>
</dbReference>
<dbReference type="GO" id="GO:0030016">
    <property type="term" value="C:myofibril"/>
    <property type="evidence" value="ECO:0007669"/>
    <property type="project" value="UniProtKB-SubCell"/>
</dbReference>
<evidence type="ECO:0000256" key="3">
    <source>
        <dbReference type="ARBA" id="ARBA00022433"/>
    </source>
</evidence>
<dbReference type="InterPro" id="IPR014751">
    <property type="entry name" value="XRCC4-like_C"/>
</dbReference>
<dbReference type="SUPFAM" id="SSF90257">
    <property type="entry name" value="Myosin rod fragments"/>
    <property type="match status" value="2"/>
</dbReference>
<keyword evidence="7" id="KW-0505">Motor protein</keyword>
<dbReference type="PANTHER" id="PTHR46349:SF7">
    <property type="entry name" value="MYOSIN TAIL DOMAIN-CONTAINING PROTEIN"/>
    <property type="match status" value="1"/>
</dbReference>
<feature type="domain" description="Myosin tail" evidence="11">
    <location>
        <begin position="15"/>
        <end position="620"/>
    </location>
</feature>
<name>A0A9N9R324_9NEOP</name>
<keyword evidence="4" id="KW-0963">Cytoplasm</keyword>
<evidence type="ECO:0000256" key="5">
    <source>
        <dbReference type="ARBA" id="ARBA00023054"/>
    </source>
</evidence>
<evidence type="ECO:0000313" key="13">
    <source>
        <dbReference type="Proteomes" id="UP001153714"/>
    </source>
</evidence>
<keyword evidence="3" id="KW-0787">Thick filament</keyword>
<evidence type="ECO:0000256" key="2">
    <source>
        <dbReference type="ARBA" id="ARBA00008447"/>
    </source>
</evidence>
<dbReference type="Proteomes" id="UP001153714">
    <property type="component" value="Chromosome 2"/>
</dbReference>
<dbReference type="GO" id="GO:0032982">
    <property type="term" value="C:myosin filament"/>
    <property type="evidence" value="ECO:0007669"/>
    <property type="project" value="UniProtKB-KW"/>
</dbReference>
<dbReference type="Gene3D" id="1.20.5.370">
    <property type="match status" value="1"/>
</dbReference>
<comment type="function">
    <text evidence="9">Paramyosin is a major structural component of many thick filaments isolated from invertebrate muscles.</text>
</comment>
<evidence type="ECO:0000259" key="11">
    <source>
        <dbReference type="Pfam" id="PF01576"/>
    </source>
</evidence>
<dbReference type="Pfam" id="PF01576">
    <property type="entry name" value="Myosin_tail_1"/>
    <property type="match status" value="1"/>
</dbReference>
<evidence type="ECO:0000313" key="12">
    <source>
        <dbReference type="EMBL" id="CAG9789022.1"/>
    </source>
</evidence>
<evidence type="ECO:0000256" key="8">
    <source>
        <dbReference type="ARBA" id="ARBA00023179"/>
    </source>
</evidence>
<comment type="subcellular location">
    <subcellularLocation>
        <location evidence="1">Cytoplasm</location>
        <location evidence="1">Myofibril</location>
    </subcellularLocation>
</comment>
<dbReference type="AlphaFoldDB" id="A0A9N9R324"/>
<comment type="similarity">
    <text evidence="2">Belongs to the paramyosin family.</text>
</comment>
<proteinExistence type="inferred from homology"/>
<keyword evidence="8" id="KW-0514">Muscle protein</keyword>
<evidence type="ECO:0000256" key="7">
    <source>
        <dbReference type="ARBA" id="ARBA00023175"/>
    </source>
</evidence>
<reference evidence="12" key="2">
    <citation type="submission" date="2022-10" db="EMBL/GenBank/DDBJ databases">
        <authorList>
            <consortium name="ENA_rothamsted_submissions"/>
            <consortium name="culmorum"/>
            <person name="King R."/>
        </authorList>
    </citation>
    <scope>NUCLEOTIDE SEQUENCE</scope>
</reference>
<dbReference type="GO" id="GO:0005923">
    <property type="term" value="C:bicellular tight junction"/>
    <property type="evidence" value="ECO:0007669"/>
    <property type="project" value="TreeGrafter"/>
</dbReference>
<organism evidence="12 13">
    <name type="scientific">Diatraea saccharalis</name>
    <name type="common">sugarcane borer</name>
    <dbReference type="NCBI Taxonomy" id="40085"/>
    <lineage>
        <taxon>Eukaryota</taxon>
        <taxon>Metazoa</taxon>
        <taxon>Ecdysozoa</taxon>
        <taxon>Arthropoda</taxon>
        <taxon>Hexapoda</taxon>
        <taxon>Insecta</taxon>
        <taxon>Pterygota</taxon>
        <taxon>Neoptera</taxon>
        <taxon>Endopterygota</taxon>
        <taxon>Lepidoptera</taxon>
        <taxon>Glossata</taxon>
        <taxon>Ditrysia</taxon>
        <taxon>Pyraloidea</taxon>
        <taxon>Crambidae</taxon>
        <taxon>Crambinae</taxon>
        <taxon>Diatraea</taxon>
    </lineage>
</organism>
<gene>
    <name evidence="12" type="ORF">DIATSA_LOCUS6788</name>
</gene>
<feature type="coiled-coil region" evidence="10">
    <location>
        <begin position="375"/>
        <end position="620"/>
    </location>
</feature>
<evidence type="ECO:0000256" key="10">
    <source>
        <dbReference type="SAM" id="Coils"/>
    </source>
</evidence>
<keyword evidence="13" id="KW-1185">Reference proteome</keyword>
<dbReference type="EMBL" id="OU893333">
    <property type="protein sequence ID" value="CAG9789022.1"/>
    <property type="molecule type" value="Genomic_DNA"/>
</dbReference>
<dbReference type="InterPro" id="IPR002928">
    <property type="entry name" value="Myosin_tail"/>
</dbReference>
<accession>A0A9N9R324</accession>
<feature type="coiled-coil region" evidence="10">
    <location>
        <begin position="15"/>
        <end position="332"/>
    </location>
</feature>
<protein>
    <recommendedName>
        <fullName evidence="11">Myosin tail domain-containing protein</fullName>
    </recommendedName>
</protein>
<keyword evidence="6" id="KW-0518">Myosin</keyword>
<evidence type="ECO:0000256" key="4">
    <source>
        <dbReference type="ARBA" id="ARBA00022490"/>
    </source>
</evidence>
<dbReference type="OrthoDB" id="2018427at2759"/>
<dbReference type="GO" id="GO:0016459">
    <property type="term" value="C:myosin complex"/>
    <property type="evidence" value="ECO:0007669"/>
    <property type="project" value="UniProtKB-KW"/>
</dbReference>